<reference evidence="2" key="1">
    <citation type="submission" date="2023-03" db="EMBL/GenBank/DDBJ databases">
        <title>Multiphase analysis and comparison of six strains from genera Psychromarinibacter, Lutimaribacter, and Maritimibacter, including a novel species: Psychromarinibacter sediminicola sp. nov.</title>
        <authorList>
            <person name="Wang Y.-H."/>
            <person name="Ye M.-Q."/>
            <person name="Du Z.-J."/>
        </authorList>
    </citation>
    <scope>NUCLEOTIDE SEQUENCE</scope>
    <source>
        <strain evidence="2">C21-152</strain>
    </source>
</reference>
<gene>
    <name evidence="2" type="ORF">P1J78_24975</name>
</gene>
<accession>A0AAE3TAP4</accession>
<proteinExistence type="predicted"/>
<protein>
    <submittedName>
        <fullName evidence="2">Uncharacterized protein</fullName>
    </submittedName>
</protein>
<name>A0AAE3TAP4_9RHOB</name>
<evidence type="ECO:0000313" key="3">
    <source>
        <dbReference type="Proteomes" id="UP001220964"/>
    </source>
</evidence>
<feature type="non-terminal residue" evidence="2">
    <location>
        <position position="1"/>
    </location>
</feature>
<keyword evidence="3" id="KW-1185">Reference proteome</keyword>
<dbReference type="AlphaFoldDB" id="A0AAE3TAP4"/>
<feature type="compositionally biased region" description="Basic and acidic residues" evidence="1">
    <location>
        <begin position="79"/>
        <end position="92"/>
    </location>
</feature>
<evidence type="ECO:0000313" key="2">
    <source>
        <dbReference type="EMBL" id="MDF0603965.1"/>
    </source>
</evidence>
<dbReference type="EMBL" id="JARGYC010000203">
    <property type="protein sequence ID" value="MDF0603965.1"/>
    <property type="molecule type" value="Genomic_DNA"/>
</dbReference>
<dbReference type="RefSeq" id="WP_275570071.1">
    <property type="nucleotide sequence ID" value="NZ_JARGYC010000203.1"/>
</dbReference>
<evidence type="ECO:0000256" key="1">
    <source>
        <dbReference type="SAM" id="MobiDB-lite"/>
    </source>
</evidence>
<sequence>PPFALAKAFSRSGCGRILPRFQRGLPDRLNTTVAAAGPKSVLSAGYSLNLMTALVWCRVCSRLKFLYFWVLRPEHFDAGGIRRDGTEIERSPLRPFASTGPGQSLPQRRPGRDTSRSLRPAQTTGSRTFLPFAAGATSRASLTRHPE</sequence>
<dbReference type="Proteomes" id="UP001220964">
    <property type="component" value="Unassembled WGS sequence"/>
</dbReference>
<comment type="caution">
    <text evidence="2">The sequence shown here is derived from an EMBL/GenBank/DDBJ whole genome shotgun (WGS) entry which is preliminary data.</text>
</comment>
<feature type="region of interest" description="Disordered" evidence="1">
    <location>
        <begin position="79"/>
        <end position="147"/>
    </location>
</feature>
<organism evidence="2 3">
    <name type="scientific">Psychromarinibacter sediminicola</name>
    <dbReference type="NCBI Taxonomy" id="3033385"/>
    <lineage>
        <taxon>Bacteria</taxon>
        <taxon>Pseudomonadati</taxon>
        <taxon>Pseudomonadota</taxon>
        <taxon>Alphaproteobacteria</taxon>
        <taxon>Rhodobacterales</taxon>
        <taxon>Paracoccaceae</taxon>
        <taxon>Psychromarinibacter</taxon>
    </lineage>
</organism>